<dbReference type="EMBL" id="JASCXW010000004">
    <property type="protein sequence ID" value="MDI6452385.1"/>
    <property type="molecule type" value="Genomic_DNA"/>
</dbReference>
<feature type="transmembrane region" description="Helical" evidence="6">
    <location>
        <begin position="361"/>
        <end position="380"/>
    </location>
</feature>
<evidence type="ECO:0000256" key="1">
    <source>
        <dbReference type="ARBA" id="ARBA00004651"/>
    </source>
</evidence>
<feature type="transmembrane region" description="Helical" evidence="6">
    <location>
        <begin position="20"/>
        <end position="42"/>
    </location>
</feature>
<evidence type="ECO:0000256" key="3">
    <source>
        <dbReference type="ARBA" id="ARBA00022692"/>
    </source>
</evidence>
<keyword evidence="8" id="KW-1185">Reference proteome</keyword>
<comment type="caution">
    <text evidence="7">The sequence shown here is derived from an EMBL/GenBank/DDBJ whole genome shotgun (WGS) entry which is preliminary data.</text>
</comment>
<feature type="transmembrane region" description="Helical" evidence="6">
    <location>
        <begin position="298"/>
        <end position="324"/>
    </location>
</feature>
<feature type="transmembrane region" description="Helical" evidence="6">
    <location>
        <begin position="247"/>
        <end position="268"/>
    </location>
</feature>
<dbReference type="GO" id="GO:0005886">
    <property type="term" value="C:plasma membrane"/>
    <property type="evidence" value="ECO:0007669"/>
    <property type="project" value="UniProtKB-SubCell"/>
</dbReference>
<accession>A0AAW6U3D4</accession>
<feature type="transmembrane region" description="Helical" evidence="6">
    <location>
        <begin position="330"/>
        <end position="349"/>
    </location>
</feature>
<evidence type="ECO:0000256" key="6">
    <source>
        <dbReference type="SAM" id="Phobius"/>
    </source>
</evidence>
<comment type="subcellular location">
    <subcellularLocation>
        <location evidence="1">Cell membrane</location>
        <topology evidence="1">Multi-pass membrane protein</topology>
    </subcellularLocation>
</comment>
<evidence type="ECO:0000313" key="8">
    <source>
        <dbReference type="Proteomes" id="UP001431532"/>
    </source>
</evidence>
<gene>
    <name evidence="7" type="ORF">QJ521_02305</name>
</gene>
<keyword evidence="4 6" id="KW-1133">Transmembrane helix</keyword>
<evidence type="ECO:0000256" key="4">
    <source>
        <dbReference type="ARBA" id="ARBA00022989"/>
    </source>
</evidence>
<proteinExistence type="predicted"/>
<dbReference type="Proteomes" id="UP001431532">
    <property type="component" value="Unassembled WGS sequence"/>
</dbReference>
<dbReference type="RefSeq" id="WP_282838800.1">
    <property type="nucleotide sequence ID" value="NZ_JASCXW010000004.1"/>
</dbReference>
<dbReference type="PANTHER" id="PTHR30250:SF11">
    <property type="entry name" value="O-ANTIGEN TRANSPORTER-RELATED"/>
    <property type="match status" value="1"/>
</dbReference>
<feature type="transmembrane region" description="Helical" evidence="6">
    <location>
        <begin position="124"/>
        <end position="143"/>
    </location>
</feature>
<keyword evidence="2" id="KW-1003">Cell membrane</keyword>
<protein>
    <submittedName>
        <fullName evidence="7">Oligosaccharide flippase family protein</fullName>
    </submittedName>
</protein>
<feature type="transmembrane region" description="Helical" evidence="6">
    <location>
        <begin position="92"/>
        <end position="112"/>
    </location>
</feature>
<dbReference type="InterPro" id="IPR002797">
    <property type="entry name" value="Polysacc_synth"/>
</dbReference>
<dbReference type="PANTHER" id="PTHR30250">
    <property type="entry name" value="PST FAMILY PREDICTED COLANIC ACID TRANSPORTER"/>
    <property type="match status" value="1"/>
</dbReference>
<feature type="transmembrane region" description="Helical" evidence="6">
    <location>
        <begin position="445"/>
        <end position="462"/>
    </location>
</feature>
<reference evidence="7" key="1">
    <citation type="submission" date="2023-05" db="EMBL/GenBank/DDBJ databases">
        <title>Mariniplasma microaerophilum sp. nov., a novel anaerobic mollicute isolated from terrestrial mud volcano, Taman Peninsula, Russia.</title>
        <authorList>
            <person name="Khomyakova M.A."/>
            <person name="Merkel A.Y."/>
            <person name="Slobodkin A.I."/>
        </authorList>
    </citation>
    <scope>NUCLEOTIDE SEQUENCE</scope>
    <source>
        <strain evidence="7">M4Ah</strain>
    </source>
</reference>
<name>A0AAW6U3D4_9MOLU</name>
<evidence type="ECO:0000256" key="2">
    <source>
        <dbReference type="ARBA" id="ARBA00022475"/>
    </source>
</evidence>
<feature type="transmembrane region" description="Helical" evidence="6">
    <location>
        <begin position="217"/>
        <end position="235"/>
    </location>
</feature>
<dbReference type="InterPro" id="IPR050833">
    <property type="entry name" value="Poly_Biosynth_Transport"/>
</dbReference>
<feature type="transmembrane region" description="Helical" evidence="6">
    <location>
        <begin position="185"/>
        <end position="205"/>
    </location>
</feature>
<dbReference type="Pfam" id="PF01943">
    <property type="entry name" value="Polysacc_synt"/>
    <property type="match status" value="1"/>
</dbReference>
<evidence type="ECO:0000313" key="7">
    <source>
        <dbReference type="EMBL" id="MDI6452385.1"/>
    </source>
</evidence>
<keyword evidence="5 6" id="KW-0472">Membrane</keyword>
<organism evidence="7 8">
    <name type="scientific">Peloplasma aerotolerans</name>
    <dbReference type="NCBI Taxonomy" id="3044389"/>
    <lineage>
        <taxon>Bacteria</taxon>
        <taxon>Bacillati</taxon>
        <taxon>Mycoplasmatota</taxon>
        <taxon>Mollicutes</taxon>
        <taxon>Acholeplasmatales</taxon>
        <taxon>Acholeplasmataceae</taxon>
        <taxon>Peloplasma</taxon>
    </lineage>
</organism>
<feature type="transmembrane region" description="Helical" evidence="6">
    <location>
        <begin position="48"/>
        <end position="71"/>
    </location>
</feature>
<feature type="transmembrane region" description="Helical" evidence="6">
    <location>
        <begin position="386"/>
        <end position="407"/>
    </location>
</feature>
<evidence type="ECO:0000256" key="5">
    <source>
        <dbReference type="ARBA" id="ARBA00023136"/>
    </source>
</evidence>
<sequence>MNVDYVKNTKSNKHITHLGIYFIGALLLNGLSFLTTPIYTRILPIDDFGVVTIFRTWVMFFSTFIGLQVVGSIATARVHKSEKDFEVYMKNITMLSLFGFLILSLIVILFKFQIGKILNLDSTLVFHLLIQSYGTACVNLFTVYTIQTRKPKQNVIFSILFAFFSTLISIMIILSLSNDMYMGKIYGYTIAYTIIIIFVLFRFLLITGKFRISDWKYSLLLGTPLILHLMSNILISQSDRIFLERIIGQTAVAIYSVSYTIATIGLILSEITNKIWSPWYLDQTKAGETKKINSVSLLYVKLISIIFISLSLVSNEILVLMAPIEYQSGISSLLIIVFAIFFQFLYRFPLGFEQYCKNMKWVALNTLIATGVNISINFILISRIGILGAAISTLVSYIILFLLHEFVARNIIKGYNIEFRNYIFGIFGVGSIAILSYIFINLWPVRYFCLVLIWCISIYHFLKNKKNSSRGGFIND</sequence>
<feature type="transmembrane region" description="Helical" evidence="6">
    <location>
        <begin position="155"/>
        <end position="173"/>
    </location>
</feature>
<dbReference type="AlphaFoldDB" id="A0AAW6U3D4"/>
<feature type="transmembrane region" description="Helical" evidence="6">
    <location>
        <begin position="419"/>
        <end position="439"/>
    </location>
</feature>
<keyword evidence="3 6" id="KW-0812">Transmembrane</keyword>